<dbReference type="HOGENOM" id="CLU_2688196_0_0_1"/>
<gene>
    <name evidence="2" type="ORF">K443DRAFT_683695</name>
</gene>
<accession>A0A0C9XA26</accession>
<evidence type="ECO:0000313" key="3">
    <source>
        <dbReference type="Proteomes" id="UP000054477"/>
    </source>
</evidence>
<feature type="region of interest" description="Disordered" evidence="1">
    <location>
        <begin position="52"/>
        <end position="74"/>
    </location>
</feature>
<evidence type="ECO:0000256" key="1">
    <source>
        <dbReference type="SAM" id="MobiDB-lite"/>
    </source>
</evidence>
<proteinExistence type="predicted"/>
<feature type="region of interest" description="Disordered" evidence="1">
    <location>
        <begin position="1"/>
        <end position="24"/>
    </location>
</feature>
<organism evidence="2 3">
    <name type="scientific">Laccaria amethystina LaAM-08-1</name>
    <dbReference type="NCBI Taxonomy" id="1095629"/>
    <lineage>
        <taxon>Eukaryota</taxon>
        <taxon>Fungi</taxon>
        <taxon>Dikarya</taxon>
        <taxon>Basidiomycota</taxon>
        <taxon>Agaricomycotina</taxon>
        <taxon>Agaricomycetes</taxon>
        <taxon>Agaricomycetidae</taxon>
        <taxon>Agaricales</taxon>
        <taxon>Agaricineae</taxon>
        <taxon>Hydnangiaceae</taxon>
        <taxon>Laccaria</taxon>
    </lineage>
</organism>
<name>A0A0C9XA26_9AGAR</name>
<sequence>MGKIHASGIIGHERRPEAWVSSEWSVGEGGTIVQEDDDETCGYDDQTFTSNYQPSCARRVPYDPGVQQSAVSQS</sequence>
<evidence type="ECO:0000313" key="2">
    <source>
        <dbReference type="EMBL" id="KIJ94491.1"/>
    </source>
</evidence>
<reference evidence="2 3" key="1">
    <citation type="submission" date="2014-04" db="EMBL/GenBank/DDBJ databases">
        <authorList>
            <consortium name="DOE Joint Genome Institute"/>
            <person name="Kuo A."/>
            <person name="Kohler A."/>
            <person name="Nagy L.G."/>
            <person name="Floudas D."/>
            <person name="Copeland A."/>
            <person name="Barry K.W."/>
            <person name="Cichocki N."/>
            <person name="Veneault-Fourrey C."/>
            <person name="LaButti K."/>
            <person name="Lindquist E.A."/>
            <person name="Lipzen A."/>
            <person name="Lundell T."/>
            <person name="Morin E."/>
            <person name="Murat C."/>
            <person name="Sun H."/>
            <person name="Tunlid A."/>
            <person name="Henrissat B."/>
            <person name="Grigoriev I.V."/>
            <person name="Hibbett D.S."/>
            <person name="Martin F."/>
            <person name="Nordberg H.P."/>
            <person name="Cantor M.N."/>
            <person name="Hua S.X."/>
        </authorList>
    </citation>
    <scope>NUCLEOTIDE SEQUENCE [LARGE SCALE GENOMIC DNA]</scope>
    <source>
        <strain evidence="2 3">LaAM-08-1</strain>
    </source>
</reference>
<reference evidence="3" key="2">
    <citation type="submission" date="2015-01" db="EMBL/GenBank/DDBJ databases">
        <title>Evolutionary Origins and Diversification of the Mycorrhizal Mutualists.</title>
        <authorList>
            <consortium name="DOE Joint Genome Institute"/>
            <consortium name="Mycorrhizal Genomics Consortium"/>
            <person name="Kohler A."/>
            <person name="Kuo A."/>
            <person name="Nagy L.G."/>
            <person name="Floudas D."/>
            <person name="Copeland A."/>
            <person name="Barry K.W."/>
            <person name="Cichocki N."/>
            <person name="Veneault-Fourrey C."/>
            <person name="LaButti K."/>
            <person name="Lindquist E.A."/>
            <person name="Lipzen A."/>
            <person name="Lundell T."/>
            <person name="Morin E."/>
            <person name="Murat C."/>
            <person name="Riley R."/>
            <person name="Ohm R."/>
            <person name="Sun H."/>
            <person name="Tunlid A."/>
            <person name="Henrissat B."/>
            <person name="Grigoriev I.V."/>
            <person name="Hibbett D.S."/>
            <person name="Martin F."/>
        </authorList>
    </citation>
    <scope>NUCLEOTIDE SEQUENCE [LARGE SCALE GENOMIC DNA]</scope>
    <source>
        <strain evidence="3">LaAM-08-1</strain>
    </source>
</reference>
<dbReference type="Proteomes" id="UP000054477">
    <property type="component" value="Unassembled WGS sequence"/>
</dbReference>
<dbReference type="AlphaFoldDB" id="A0A0C9XA26"/>
<protein>
    <submittedName>
        <fullName evidence="2">Uncharacterized protein</fullName>
    </submittedName>
</protein>
<dbReference type="EMBL" id="KN838790">
    <property type="protein sequence ID" value="KIJ94491.1"/>
    <property type="molecule type" value="Genomic_DNA"/>
</dbReference>
<keyword evidence="3" id="KW-1185">Reference proteome</keyword>